<comment type="caution">
    <text evidence="2">The sequence shown here is derived from an EMBL/GenBank/DDBJ whole genome shotgun (WGS) entry which is preliminary data.</text>
</comment>
<keyword evidence="1" id="KW-0732">Signal</keyword>
<gene>
    <name evidence="2" type="ORF">OS493_001776</name>
</gene>
<feature type="signal peptide" evidence="1">
    <location>
        <begin position="1"/>
        <end position="26"/>
    </location>
</feature>
<protein>
    <recommendedName>
        <fullName evidence="4">Secreted protein</fullName>
    </recommendedName>
</protein>
<proteinExistence type="predicted"/>
<evidence type="ECO:0008006" key="4">
    <source>
        <dbReference type="Google" id="ProtNLM"/>
    </source>
</evidence>
<evidence type="ECO:0000313" key="2">
    <source>
        <dbReference type="EMBL" id="KAJ7375045.1"/>
    </source>
</evidence>
<organism evidence="2 3">
    <name type="scientific">Desmophyllum pertusum</name>
    <dbReference type="NCBI Taxonomy" id="174260"/>
    <lineage>
        <taxon>Eukaryota</taxon>
        <taxon>Metazoa</taxon>
        <taxon>Cnidaria</taxon>
        <taxon>Anthozoa</taxon>
        <taxon>Hexacorallia</taxon>
        <taxon>Scleractinia</taxon>
        <taxon>Caryophylliina</taxon>
        <taxon>Caryophylliidae</taxon>
        <taxon>Desmophyllum</taxon>
    </lineage>
</organism>
<evidence type="ECO:0000256" key="1">
    <source>
        <dbReference type="SAM" id="SignalP"/>
    </source>
</evidence>
<dbReference type="AlphaFoldDB" id="A0A9X0CTJ2"/>
<feature type="chain" id="PRO_5040949590" description="Secreted protein" evidence="1">
    <location>
        <begin position="27"/>
        <end position="82"/>
    </location>
</feature>
<dbReference type="EMBL" id="MU826826">
    <property type="protein sequence ID" value="KAJ7375045.1"/>
    <property type="molecule type" value="Genomic_DNA"/>
</dbReference>
<reference evidence="2" key="1">
    <citation type="submission" date="2023-01" db="EMBL/GenBank/DDBJ databases">
        <title>Genome assembly of the deep-sea coral Lophelia pertusa.</title>
        <authorList>
            <person name="Herrera S."/>
            <person name="Cordes E."/>
        </authorList>
    </citation>
    <scope>NUCLEOTIDE SEQUENCE</scope>
    <source>
        <strain evidence="2">USNM1676648</strain>
        <tissue evidence="2">Polyp</tissue>
    </source>
</reference>
<name>A0A9X0CTJ2_9CNID</name>
<keyword evidence="3" id="KW-1185">Reference proteome</keyword>
<evidence type="ECO:0000313" key="3">
    <source>
        <dbReference type="Proteomes" id="UP001163046"/>
    </source>
</evidence>
<dbReference type="Proteomes" id="UP001163046">
    <property type="component" value="Unassembled WGS sequence"/>
</dbReference>
<accession>A0A9X0CTJ2</accession>
<sequence>MQEMRHNLLLLLILVCCGYLVPLATGKPRKRIGNSESPKPCRIQSVGTQLRFAVLYQVATMSVAGNAHLETTICPLQDIVLI</sequence>